<keyword evidence="11" id="KW-1185">Reference proteome</keyword>
<dbReference type="Pfam" id="PF00903">
    <property type="entry name" value="Glyoxalase"/>
    <property type="match status" value="1"/>
</dbReference>
<dbReference type="RefSeq" id="WP_310799569.1">
    <property type="nucleotide sequence ID" value="NZ_CP123872.1"/>
</dbReference>
<protein>
    <submittedName>
        <fullName evidence="10">VOC family protein</fullName>
    </submittedName>
</protein>
<dbReference type="GO" id="GO:0051213">
    <property type="term" value="F:dioxygenase activity"/>
    <property type="evidence" value="ECO:0007669"/>
    <property type="project" value="UniProtKB-KW"/>
</dbReference>
<evidence type="ECO:0000313" key="11">
    <source>
        <dbReference type="Proteomes" id="UP001268683"/>
    </source>
</evidence>
<evidence type="ECO:0000256" key="5">
    <source>
        <dbReference type="ARBA" id="ARBA00022964"/>
    </source>
</evidence>
<dbReference type="InterPro" id="IPR037523">
    <property type="entry name" value="VOC_core"/>
</dbReference>
<dbReference type="InterPro" id="IPR000486">
    <property type="entry name" value="Xdiol_ring_cleave_dOase_1/2"/>
</dbReference>
<keyword evidence="7 8" id="KW-0408">Iron</keyword>
<evidence type="ECO:0000256" key="1">
    <source>
        <dbReference type="ARBA" id="ARBA00001954"/>
    </source>
</evidence>
<dbReference type="PANTHER" id="PTHR21366">
    <property type="entry name" value="GLYOXALASE FAMILY PROTEIN"/>
    <property type="match status" value="1"/>
</dbReference>
<gene>
    <name evidence="10" type="ORF">QGN29_04915</name>
</gene>
<keyword evidence="5 8" id="KW-0223">Dioxygenase</keyword>
<evidence type="ECO:0000259" key="9">
    <source>
        <dbReference type="PROSITE" id="PS51819"/>
    </source>
</evidence>
<keyword evidence="4 8" id="KW-0058">Aromatic hydrocarbons catabolism</keyword>
<dbReference type="AlphaFoldDB" id="A0AA52EKJ8"/>
<dbReference type="PROSITE" id="PS00082">
    <property type="entry name" value="EXTRADIOL_DIOXYGENAS"/>
    <property type="match status" value="1"/>
</dbReference>
<dbReference type="KEGG" id="tmk:QGN29_04915"/>
<dbReference type="InterPro" id="IPR004360">
    <property type="entry name" value="Glyas_Fos-R_dOase_dom"/>
</dbReference>
<evidence type="ECO:0000256" key="4">
    <source>
        <dbReference type="ARBA" id="ARBA00022797"/>
    </source>
</evidence>
<dbReference type="GO" id="GO:0008198">
    <property type="term" value="F:ferrous iron binding"/>
    <property type="evidence" value="ECO:0007669"/>
    <property type="project" value="InterPro"/>
</dbReference>
<proteinExistence type="inferred from homology"/>
<evidence type="ECO:0000256" key="8">
    <source>
        <dbReference type="RuleBase" id="RU000683"/>
    </source>
</evidence>
<comment type="similarity">
    <text evidence="2 8">Belongs to the extradiol ring-cleavage dioxygenase family.</text>
</comment>
<dbReference type="PANTHER" id="PTHR21366:SF22">
    <property type="entry name" value="VOC DOMAIN-CONTAINING PROTEIN"/>
    <property type="match status" value="1"/>
</dbReference>
<name>A0AA52EKJ8_9PROT</name>
<dbReference type="EMBL" id="CP123872">
    <property type="protein sequence ID" value="WND03716.1"/>
    <property type="molecule type" value="Genomic_DNA"/>
</dbReference>
<keyword evidence="6 8" id="KW-0560">Oxidoreductase</keyword>
<dbReference type="InterPro" id="IPR050383">
    <property type="entry name" value="GlyoxalaseI/FosfomycinResist"/>
</dbReference>
<keyword evidence="3" id="KW-0479">Metal-binding</keyword>
<dbReference type="InterPro" id="IPR029068">
    <property type="entry name" value="Glyas_Bleomycin-R_OHBP_Dase"/>
</dbReference>
<accession>A0AA52EKJ8</accession>
<dbReference type="Gene3D" id="3.10.180.10">
    <property type="entry name" value="2,3-Dihydroxybiphenyl 1,2-Dioxygenase, domain 1"/>
    <property type="match status" value="1"/>
</dbReference>
<organism evidence="10 11">
    <name type="scientific">Temperatibacter marinus</name>
    <dbReference type="NCBI Taxonomy" id="1456591"/>
    <lineage>
        <taxon>Bacteria</taxon>
        <taxon>Pseudomonadati</taxon>
        <taxon>Pseudomonadota</taxon>
        <taxon>Alphaproteobacteria</taxon>
        <taxon>Kordiimonadales</taxon>
        <taxon>Temperatibacteraceae</taxon>
        <taxon>Temperatibacter</taxon>
    </lineage>
</organism>
<sequence length="138" mass="15920">MVRLEHVNFVVKNMEKTLDFYQAAFPHWQVRTTGEAEWYGVPRTWLHFGDDVTYLAFNSPGKGVPRDLKTLSVGLMHIAFEVTGLHSLIQRLIDAGYPVDSDGSHTEYRRNVYFIDPDGVEVEFVEYLTDDPRLRNGE</sequence>
<dbReference type="PROSITE" id="PS51819">
    <property type="entry name" value="VOC"/>
    <property type="match status" value="1"/>
</dbReference>
<dbReference type="SUPFAM" id="SSF54593">
    <property type="entry name" value="Glyoxalase/Bleomycin resistance protein/Dihydroxybiphenyl dioxygenase"/>
    <property type="match status" value="1"/>
</dbReference>
<comment type="cofactor">
    <cofactor evidence="1 8">
        <name>Fe(2+)</name>
        <dbReference type="ChEBI" id="CHEBI:29033"/>
    </cofactor>
</comment>
<evidence type="ECO:0000256" key="6">
    <source>
        <dbReference type="ARBA" id="ARBA00023002"/>
    </source>
</evidence>
<evidence type="ECO:0000256" key="3">
    <source>
        <dbReference type="ARBA" id="ARBA00022723"/>
    </source>
</evidence>
<evidence type="ECO:0000313" key="10">
    <source>
        <dbReference type="EMBL" id="WND03716.1"/>
    </source>
</evidence>
<reference evidence="10" key="1">
    <citation type="submission" date="2023-04" db="EMBL/GenBank/DDBJ databases">
        <title>Complete genome sequence of Temperatibacter marinus.</title>
        <authorList>
            <person name="Rong J.-C."/>
            <person name="Yi M.-L."/>
            <person name="Zhao Q."/>
        </authorList>
    </citation>
    <scope>NUCLEOTIDE SEQUENCE</scope>
    <source>
        <strain evidence="10">NBRC 110045</strain>
    </source>
</reference>
<evidence type="ECO:0000256" key="2">
    <source>
        <dbReference type="ARBA" id="ARBA00008784"/>
    </source>
</evidence>
<dbReference type="Proteomes" id="UP001268683">
    <property type="component" value="Chromosome"/>
</dbReference>
<evidence type="ECO:0000256" key="7">
    <source>
        <dbReference type="ARBA" id="ARBA00023004"/>
    </source>
</evidence>
<feature type="domain" description="VOC" evidence="9">
    <location>
        <begin position="3"/>
        <end position="127"/>
    </location>
</feature>